<dbReference type="InterPro" id="IPR006035">
    <property type="entry name" value="Ureohydrolase"/>
</dbReference>
<dbReference type="InterPro" id="IPR023696">
    <property type="entry name" value="Ureohydrolase_dom_sf"/>
</dbReference>
<evidence type="ECO:0000313" key="2">
    <source>
        <dbReference type="EMBL" id="KAL0179915.1"/>
    </source>
</evidence>
<accession>A0ABD0Q1G7</accession>
<evidence type="ECO:0000313" key="3">
    <source>
        <dbReference type="Proteomes" id="UP001529510"/>
    </source>
</evidence>
<sequence>KDYGNLTFEDIPNDEPVGRLKTPRAVGRANEILAGAVQKIKSDGNICVMLGGDH</sequence>
<reference evidence="2 3" key="1">
    <citation type="submission" date="2024-05" db="EMBL/GenBank/DDBJ databases">
        <title>Genome sequencing and assembly of Indian major carp, Cirrhinus mrigala (Hamilton, 1822).</title>
        <authorList>
            <person name="Mohindra V."/>
            <person name="Chowdhury L.M."/>
            <person name="Lal K."/>
            <person name="Jena J.K."/>
        </authorList>
    </citation>
    <scope>NUCLEOTIDE SEQUENCE [LARGE SCALE GENOMIC DNA]</scope>
    <source>
        <strain evidence="2">CM1030</strain>
        <tissue evidence="2">Blood</tissue>
    </source>
</reference>
<dbReference type="EMBL" id="JAMKFB020000012">
    <property type="protein sequence ID" value="KAL0179915.1"/>
    <property type="molecule type" value="Genomic_DNA"/>
</dbReference>
<dbReference type="Gene3D" id="3.40.800.10">
    <property type="entry name" value="Ureohydrolase domain"/>
    <property type="match status" value="1"/>
</dbReference>
<comment type="caution">
    <text evidence="2">The sequence shown here is derived from an EMBL/GenBank/DDBJ whole genome shotgun (WGS) entry which is preliminary data.</text>
</comment>
<keyword evidence="3" id="KW-1185">Reference proteome</keyword>
<dbReference type="PANTHER" id="PTHR43782:SF2">
    <property type="entry name" value="ARGINASE-1"/>
    <property type="match status" value="1"/>
</dbReference>
<dbReference type="SUPFAM" id="SSF52768">
    <property type="entry name" value="Arginase/deacetylase"/>
    <property type="match status" value="1"/>
</dbReference>
<proteinExistence type="inferred from homology"/>
<feature type="non-terminal residue" evidence="2">
    <location>
        <position position="54"/>
    </location>
</feature>
<dbReference type="Proteomes" id="UP001529510">
    <property type="component" value="Unassembled WGS sequence"/>
</dbReference>
<dbReference type="PROSITE" id="PS51409">
    <property type="entry name" value="ARGINASE_2"/>
    <property type="match status" value="1"/>
</dbReference>
<name>A0ABD0Q1G7_CIRMR</name>
<gene>
    <name evidence="2" type="ORF">M9458_025357</name>
</gene>
<evidence type="ECO:0000256" key="1">
    <source>
        <dbReference type="PROSITE-ProRule" id="PRU00742"/>
    </source>
</evidence>
<feature type="non-terminal residue" evidence="2">
    <location>
        <position position="1"/>
    </location>
</feature>
<protein>
    <recommendedName>
        <fullName evidence="4">Arginase</fullName>
    </recommendedName>
</protein>
<dbReference type="PANTHER" id="PTHR43782">
    <property type="entry name" value="ARGINASE"/>
    <property type="match status" value="1"/>
</dbReference>
<dbReference type="AlphaFoldDB" id="A0ABD0Q1G7"/>
<evidence type="ECO:0008006" key="4">
    <source>
        <dbReference type="Google" id="ProtNLM"/>
    </source>
</evidence>
<comment type="similarity">
    <text evidence="1">Belongs to the arginase family.</text>
</comment>
<organism evidence="2 3">
    <name type="scientific">Cirrhinus mrigala</name>
    <name type="common">Mrigala</name>
    <dbReference type="NCBI Taxonomy" id="683832"/>
    <lineage>
        <taxon>Eukaryota</taxon>
        <taxon>Metazoa</taxon>
        <taxon>Chordata</taxon>
        <taxon>Craniata</taxon>
        <taxon>Vertebrata</taxon>
        <taxon>Euteleostomi</taxon>
        <taxon>Actinopterygii</taxon>
        <taxon>Neopterygii</taxon>
        <taxon>Teleostei</taxon>
        <taxon>Ostariophysi</taxon>
        <taxon>Cypriniformes</taxon>
        <taxon>Cyprinidae</taxon>
        <taxon>Labeoninae</taxon>
        <taxon>Labeonini</taxon>
        <taxon>Cirrhinus</taxon>
    </lineage>
</organism>